<feature type="transmembrane region" description="Helical" evidence="1">
    <location>
        <begin position="151"/>
        <end position="170"/>
    </location>
</feature>
<keyword evidence="3" id="KW-1185">Reference proteome</keyword>
<protein>
    <submittedName>
        <fullName evidence="2">Uncharacterized protein</fullName>
    </submittedName>
</protein>
<dbReference type="EMBL" id="JAIVGD010000001">
    <property type="protein sequence ID" value="KAH0782137.1"/>
    <property type="molecule type" value="Genomic_DNA"/>
</dbReference>
<accession>A0ABQ7WN10</accession>
<comment type="caution">
    <text evidence="2">The sequence shown here is derived from an EMBL/GenBank/DDBJ whole genome shotgun (WGS) entry which is preliminary data.</text>
</comment>
<gene>
    <name evidence="2" type="ORF">KY290_001735</name>
</gene>
<keyword evidence="1" id="KW-0812">Transmembrane</keyword>
<dbReference type="Proteomes" id="UP000826656">
    <property type="component" value="Unassembled WGS sequence"/>
</dbReference>
<organism evidence="2 3">
    <name type="scientific">Solanum tuberosum</name>
    <name type="common">Potato</name>
    <dbReference type="NCBI Taxonomy" id="4113"/>
    <lineage>
        <taxon>Eukaryota</taxon>
        <taxon>Viridiplantae</taxon>
        <taxon>Streptophyta</taxon>
        <taxon>Embryophyta</taxon>
        <taxon>Tracheophyta</taxon>
        <taxon>Spermatophyta</taxon>
        <taxon>Magnoliopsida</taxon>
        <taxon>eudicotyledons</taxon>
        <taxon>Gunneridae</taxon>
        <taxon>Pentapetalae</taxon>
        <taxon>asterids</taxon>
        <taxon>lamiids</taxon>
        <taxon>Solanales</taxon>
        <taxon>Solanaceae</taxon>
        <taxon>Solanoideae</taxon>
        <taxon>Solaneae</taxon>
        <taxon>Solanum</taxon>
    </lineage>
</organism>
<evidence type="ECO:0000256" key="1">
    <source>
        <dbReference type="SAM" id="Phobius"/>
    </source>
</evidence>
<name>A0ABQ7WN10_SOLTU</name>
<proteinExistence type="predicted"/>
<keyword evidence="1" id="KW-0472">Membrane</keyword>
<keyword evidence="1" id="KW-1133">Transmembrane helix</keyword>
<evidence type="ECO:0000313" key="2">
    <source>
        <dbReference type="EMBL" id="KAH0782137.1"/>
    </source>
</evidence>
<sequence>MRLEHCRIELGTLHAVFIALSFGLCFLKGCWCLSICTLADKMVSHFGTKFHIASTVQPVAVDQVIDPGIRVTVSMGAEKNLDAGAGQFKQRKPSSFLCSTCMSQLMVFCRRFSTLEVTNHLKNPGYMISLLYDLFYAQIFQSEEITSYCSWWWLLFCGSACAATSILTVATESKLFPTKLPTFLRTSSWTVFKSCYLS</sequence>
<evidence type="ECO:0000313" key="3">
    <source>
        <dbReference type="Proteomes" id="UP000826656"/>
    </source>
</evidence>
<reference evidence="2 3" key="1">
    <citation type="journal article" date="2021" name="bioRxiv">
        <title>Chromosome-scale and haplotype-resolved genome assembly of a tetraploid potato cultivar.</title>
        <authorList>
            <person name="Sun H."/>
            <person name="Jiao W.-B."/>
            <person name="Krause K."/>
            <person name="Campoy J.A."/>
            <person name="Goel M."/>
            <person name="Folz-Donahue K."/>
            <person name="Kukat C."/>
            <person name="Huettel B."/>
            <person name="Schneeberger K."/>
        </authorList>
    </citation>
    <scope>NUCLEOTIDE SEQUENCE [LARGE SCALE GENOMIC DNA]</scope>
    <source>
        <strain evidence="2">SolTubOtavaFocal</strain>
        <tissue evidence="2">Leaves</tissue>
    </source>
</reference>